<comment type="similarity">
    <text evidence="2">Belongs to the glycosyltransferase 2 family.</text>
</comment>
<evidence type="ECO:0000313" key="10">
    <source>
        <dbReference type="Proteomes" id="UP000283652"/>
    </source>
</evidence>
<dbReference type="CDD" id="cd04186">
    <property type="entry name" value="GT_2_like_c"/>
    <property type="match status" value="1"/>
</dbReference>
<name>A0A3E4F7R5_9FIRM</name>
<dbReference type="PANTHER" id="PTHR43179">
    <property type="entry name" value="RHAMNOSYLTRANSFERASE WBBL"/>
    <property type="match status" value="1"/>
</dbReference>
<comment type="caution">
    <text evidence="6">The sequence shown here is derived from an EMBL/GenBank/DDBJ whole genome shotgun (WGS) entry which is preliminary data.</text>
</comment>
<dbReference type="RefSeq" id="WP_117494788.1">
    <property type="nucleotide sequence ID" value="NZ_AP031430.1"/>
</dbReference>
<comment type="pathway">
    <text evidence="1">Cell wall biogenesis; cell wall polysaccharide biosynthesis.</text>
</comment>
<evidence type="ECO:0000256" key="2">
    <source>
        <dbReference type="ARBA" id="ARBA00006739"/>
    </source>
</evidence>
<evidence type="ECO:0000256" key="1">
    <source>
        <dbReference type="ARBA" id="ARBA00004776"/>
    </source>
</evidence>
<evidence type="ECO:0000256" key="4">
    <source>
        <dbReference type="ARBA" id="ARBA00022679"/>
    </source>
</evidence>
<evidence type="ECO:0000313" key="9">
    <source>
        <dbReference type="Proteomes" id="UP000260664"/>
    </source>
</evidence>
<organism evidence="6 9">
    <name type="scientific">Dorea formicigenerans</name>
    <dbReference type="NCBI Taxonomy" id="39486"/>
    <lineage>
        <taxon>Bacteria</taxon>
        <taxon>Bacillati</taxon>
        <taxon>Bacillota</taxon>
        <taxon>Clostridia</taxon>
        <taxon>Lachnospirales</taxon>
        <taxon>Lachnospiraceae</taxon>
        <taxon>Dorea</taxon>
    </lineage>
</organism>
<dbReference type="EMBL" id="QRUK01000005">
    <property type="protein sequence ID" value="RGR60080.1"/>
    <property type="molecule type" value="Genomic_DNA"/>
</dbReference>
<keyword evidence="4 6" id="KW-0808">Transferase</keyword>
<dbReference type="EMBL" id="QRHN01000005">
    <property type="protein sequence ID" value="RHF79449.1"/>
    <property type="molecule type" value="Genomic_DNA"/>
</dbReference>
<evidence type="ECO:0000256" key="3">
    <source>
        <dbReference type="ARBA" id="ARBA00022676"/>
    </source>
</evidence>
<dbReference type="Pfam" id="PF00535">
    <property type="entry name" value="Glycos_transf_2"/>
    <property type="match status" value="1"/>
</dbReference>
<dbReference type="GO" id="GO:0016757">
    <property type="term" value="F:glycosyltransferase activity"/>
    <property type="evidence" value="ECO:0007669"/>
    <property type="project" value="UniProtKB-KW"/>
</dbReference>
<dbReference type="Proteomes" id="UP000260664">
    <property type="component" value="Unassembled WGS sequence"/>
</dbReference>
<evidence type="ECO:0000259" key="5">
    <source>
        <dbReference type="Pfam" id="PF00535"/>
    </source>
</evidence>
<keyword evidence="3" id="KW-0328">Glycosyltransferase</keyword>
<proteinExistence type="inferred from homology"/>
<dbReference type="Proteomes" id="UP000285666">
    <property type="component" value="Unassembled WGS sequence"/>
</dbReference>
<gene>
    <name evidence="8" type="ORF">DW658_05195</name>
    <name evidence="7" type="ORF">DWY33_04570</name>
    <name evidence="6" type="ORF">DXD84_05950</name>
</gene>
<evidence type="ECO:0000313" key="11">
    <source>
        <dbReference type="Proteomes" id="UP000285666"/>
    </source>
</evidence>
<evidence type="ECO:0000313" key="8">
    <source>
        <dbReference type="EMBL" id="RHF79449.1"/>
    </source>
</evidence>
<evidence type="ECO:0000313" key="7">
    <source>
        <dbReference type="EMBL" id="RGR60080.1"/>
    </source>
</evidence>
<dbReference type="EMBL" id="QSOI01000005">
    <property type="protein sequence ID" value="RGI84996.1"/>
    <property type="molecule type" value="Genomic_DNA"/>
</dbReference>
<dbReference type="AlphaFoldDB" id="A0A3E4F7R5"/>
<dbReference type="SUPFAM" id="SSF53448">
    <property type="entry name" value="Nucleotide-diphospho-sugar transferases"/>
    <property type="match status" value="1"/>
</dbReference>
<dbReference type="InterPro" id="IPR001173">
    <property type="entry name" value="Glyco_trans_2-like"/>
</dbReference>
<dbReference type="PANTHER" id="PTHR43179:SF12">
    <property type="entry name" value="GALACTOFURANOSYLTRANSFERASE GLFT2"/>
    <property type="match status" value="1"/>
</dbReference>
<accession>A0A3E4F7R5</accession>
<evidence type="ECO:0000313" key="6">
    <source>
        <dbReference type="EMBL" id="RGI84996.1"/>
    </source>
</evidence>
<dbReference type="Proteomes" id="UP000283652">
    <property type="component" value="Unassembled WGS sequence"/>
</dbReference>
<dbReference type="Gene3D" id="3.90.550.10">
    <property type="entry name" value="Spore Coat Polysaccharide Biosynthesis Protein SpsA, Chain A"/>
    <property type="match status" value="1"/>
</dbReference>
<feature type="domain" description="Glycosyltransferase 2-like" evidence="5">
    <location>
        <begin position="4"/>
        <end position="116"/>
    </location>
</feature>
<dbReference type="InterPro" id="IPR029044">
    <property type="entry name" value="Nucleotide-diphossugar_trans"/>
</dbReference>
<protein>
    <submittedName>
        <fullName evidence="6">Glycosyltransferase family 2 protein</fullName>
    </submittedName>
</protein>
<reference evidence="9 10" key="1">
    <citation type="submission" date="2018-08" db="EMBL/GenBank/DDBJ databases">
        <title>A genome reference for cultivated species of the human gut microbiota.</title>
        <authorList>
            <person name="Zou Y."/>
            <person name="Xue W."/>
            <person name="Luo G."/>
        </authorList>
    </citation>
    <scope>NUCLEOTIDE SEQUENCE [LARGE SCALE GENOMIC DNA]</scope>
    <source>
        <strain evidence="7 10">AF25-11</strain>
        <strain evidence="8 11">AM23-7AC</strain>
        <strain evidence="6 9">TM09-19AC</strain>
    </source>
</reference>
<sequence length="292" mass="35005">MKISVIIVAYKSGDILVKCLDSIAKYNDIEDELEVIVVDNSPEDERIERDLAKSQYKNYRYIPSDNRGFGAGNNQGVDISTGEILAFLNPDIILIEPIFKKVWEKFQKEKDLMLMGGKLLFEDLKPGFSFYFDYKPSIIKKWSLKLWNRKDRYDEKNMYIAGADLFVRRDAFYEAGKFDENIFMYYEEPDLIRRLRKVQKDCKIVYEPGIRMIHLEKKSTPMSMNMIGHEMDSCIYYGKKYGLDYKKKIRFEYRYYKLKRMVYKVLKNQKAERMNEIIQYLNENYIKILRKY</sequence>